<comment type="subcellular location">
    <subcellularLocation>
        <location evidence="1">Mitochondrion outer membrane</location>
        <topology evidence="1">Single-pass membrane protein</topology>
    </subcellularLocation>
</comment>
<dbReference type="EMBL" id="KN846951">
    <property type="protein sequence ID" value="KIV87774.1"/>
    <property type="molecule type" value="Genomic_DNA"/>
</dbReference>
<evidence type="ECO:0000256" key="9">
    <source>
        <dbReference type="ARBA" id="ARBA00023128"/>
    </source>
</evidence>
<feature type="compositionally biased region" description="Basic and acidic residues" evidence="12">
    <location>
        <begin position="1"/>
        <end position="13"/>
    </location>
</feature>
<feature type="compositionally biased region" description="Acidic residues" evidence="12">
    <location>
        <begin position="26"/>
        <end position="49"/>
    </location>
</feature>
<evidence type="ECO:0000256" key="3">
    <source>
        <dbReference type="ARBA" id="ARBA00022448"/>
    </source>
</evidence>
<dbReference type="PANTHER" id="PTHR12504">
    <property type="entry name" value="MITOCHONDRIAL IMPORT RECEPTOR SUBUNIT TOM22"/>
    <property type="match status" value="1"/>
</dbReference>
<keyword evidence="6" id="KW-0653">Protein transport</keyword>
<dbReference type="GO" id="GO:0006886">
    <property type="term" value="P:intracellular protein transport"/>
    <property type="evidence" value="ECO:0007669"/>
    <property type="project" value="InterPro"/>
</dbReference>
<name>A0A0D1Z1J0_9EURO</name>
<evidence type="ECO:0000256" key="1">
    <source>
        <dbReference type="ARBA" id="ARBA00004572"/>
    </source>
</evidence>
<keyword evidence="9" id="KW-0496">Mitochondrion</keyword>
<dbReference type="HOGENOM" id="CLU_094333_1_0_1"/>
<dbReference type="PANTHER" id="PTHR12504:SF0">
    <property type="entry name" value="MITOCHONDRIAL IMPORT RECEPTOR SUBUNIT TOM22 HOMOLOG"/>
    <property type="match status" value="1"/>
</dbReference>
<protein>
    <recommendedName>
        <fullName evidence="15">Mitochondrial import receptor subunit tom22</fullName>
    </recommendedName>
</protein>
<keyword evidence="5" id="KW-1000">Mitochondrion outer membrane</keyword>
<evidence type="ECO:0000313" key="14">
    <source>
        <dbReference type="Proteomes" id="UP000053599"/>
    </source>
</evidence>
<organism evidence="13 14">
    <name type="scientific">Exophiala sideris</name>
    <dbReference type="NCBI Taxonomy" id="1016849"/>
    <lineage>
        <taxon>Eukaryota</taxon>
        <taxon>Fungi</taxon>
        <taxon>Dikarya</taxon>
        <taxon>Ascomycota</taxon>
        <taxon>Pezizomycotina</taxon>
        <taxon>Eurotiomycetes</taxon>
        <taxon>Chaetothyriomycetidae</taxon>
        <taxon>Chaetothyriales</taxon>
        <taxon>Herpotrichiellaceae</taxon>
        <taxon>Exophiala</taxon>
    </lineage>
</organism>
<keyword evidence="11" id="KW-0675">Receptor</keyword>
<evidence type="ECO:0000256" key="5">
    <source>
        <dbReference type="ARBA" id="ARBA00022787"/>
    </source>
</evidence>
<gene>
    <name evidence="13" type="ORF">PV11_03296</name>
</gene>
<evidence type="ECO:0008006" key="15">
    <source>
        <dbReference type="Google" id="ProtNLM"/>
    </source>
</evidence>
<dbReference type="STRING" id="1016849.A0A0D1Z1J0"/>
<dbReference type="CDD" id="cd22884">
    <property type="entry name" value="TOM22"/>
    <property type="match status" value="1"/>
</dbReference>
<proteinExistence type="inferred from homology"/>
<reference evidence="13 14" key="1">
    <citation type="submission" date="2015-01" db="EMBL/GenBank/DDBJ databases">
        <title>The Genome Sequence of Exophiala sideris CBS121828.</title>
        <authorList>
            <consortium name="The Broad Institute Genomics Platform"/>
            <person name="Cuomo C."/>
            <person name="de Hoog S."/>
            <person name="Gorbushina A."/>
            <person name="Stielow B."/>
            <person name="Teixiera M."/>
            <person name="Abouelleil A."/>
            <person name="Chapman S.B."/>
            <person name="Priest M."/>
            <person name="Young S.K."/>
            <person name="Wortman J."/>
            <person name="Nusbaum C."/>
            <person name="Birren B."/>
        </authorList>
    </citation>
    <scope>NUCLEOTIDE SEQUENCE [LARGE SCALE GENOMIC DNA]</scope>
    <source>
        <strain evidence="13 14">CBS 121828</strain>
    </source>
</reference>
<keyword evidence="10" id="KW-0472">Membrane</keyword>
<evidence type="ECO:0000313" key="13">
    <source>
        <dbReference type="EMBL" id="KIV87774.1"/>
    </source>
</evidence>
<evidence type="ECO:0000256" key="11">
    <source>
        <dbReference type="ARBA" id="ARBA00023170"/>
    </source>
</evidence>
<evidence type="ECO:0000256" key="10">
    <source>
        <dbReference type="ARBA" id="ARBA00023136"/>
    </source>
</evidence>
<evidence type="ECO:0000256" key="7">
    <source>
        <dbReference type="ARBA" id="ARBA00022989"/>
    </source>
</evidence>
<dbReference type="Pfam" id="PF04281">
    <property type="entry name" value="Tom22"/>
    <property type="match status" value="1"/>
</dbReference>
<dbReference type="GO" id="GO:0005741">
    <property type="term" value="C:mitochondrial outer membrane"/>
    <property type="evidence" value="ECO:0007669"/>
    <property type="project" value="UniProtKB-SubCell"/>
</dbReference>
<evidence type="ECO:0000256" key="6">
    <source>
        <dbReference type="ARBA" id="ARBA00022927"/>
    </source>
</evidence>
<keyword evidence="3" id="KW-0813">Transport</keyword>
<keyword evidence="4" id="KW-0812">Transmembrane</keyword>
<dbReference type="AlphaFoldDB" id="A0A0D1Z1J0"/>
<dbReference type="Proteomes" id="UP000053599">
    <property type="component" value="Unassembled WGS sequence"/>
</dbReference>
<evidence type="ECO:0000256" key="12">
    <source>
        <dbReference type="SAM" id="MobiDB-lite"/>
    </source>
</evidence>
<feature type="region of interest" description="Disordered" evidence="12">
    <location>
        <begin position="132"/>
        <end position="156"/>
    </location>
</feature>
<keyword evidence="8" id="KW-0811">Translocation</keyword>
<accession>A0A0D1Z1J0</accession>
<evidence type="ECO:0000256" key="2">
    <source>
        <dbReference type="ARBA" id="ARBA00009874"/>
    </source>
</evidence>
<keyword evidence="7" id="KW-1133">Transmembrane helix</keyword>
<feature type="region of interest" description="Disordered" evidence="12">
    <location>
        <begin position="1"/>
        <end position="49"/>
    </location>
</feature>
<comment type="similarity">
    <text evidence="2">Belongs to the Tom22 family.</text>
</comment>
<feature type="compositionally biased region" description="Low complexity" evidence="12">
    <location>
        <begin position="145"/>
        <end position="156"/>
    </location>
</feature>
<sequence>MVKLEVLEDEHFVNKPQGTADGEPLLVDDDEDYTDTDSEISDDAASESGDIDESLYDRIIALRDIIPPKARARIQSVTSSLVSATSTTVNYSGKGLWVIATSVLLLGIPYALALGDEQQFLEQERQQLQMSEGAAGLIQSGSGGPEQQQGQVKASL</sequence>
<dbReference type="InterPro" id="IPR005683">
    <property type="entry name" value="Tom22"/>
</dbReference>
<evidence type="ECO:0000256" key="8">
    <source>
        <dbReference type="ARBA" id="ARBA00023010"/>
    </source>
</evidence>
<evidence type="ECO:0000256" key="4">
    <source>
        <dbReference type="ARBA" id="ARBA00022692"/>
    </source>
</evidence>